<dbReference type="PRINTS" id="PR00045">
    <property type="entry name" value="SIGMA54FCT"/>
</dbReference>
<proteinExistence type="inferred from homology"/>
<dbReference type="RefSeq" id="WP_022256106.1">
    <property type="nucleotide sequence ID" value="NZ_PRKZ01000002.1"/>
</dbReference>
<evidence type="ECO:0000313" key="11">
    <source>
        <dbReference type="EMBL" id="RAW51092.1"/>
    </source>
</evidence>
<dbReference type="PIRSF" id="PIRSF000774">
    <property type="entry name" value="RpoN"/>
    <property type="match status" value="1"/>
</dbReference>
<dbReference type="GO" id="GO:0016779">
    <property type="term" value="F:nucleotidyltransferase activity"/>
    <property type="evidence" value="ECO:0007669"/>
    <property type="project" value="UniProtKB-KW"/>
</dbReference>
<dbReference type="PROSITE" id="PS50044">
    <property type="entry name" value="SIGMA54_3"/>
    <property type="match status" value="1"/>
</dbReference>
<keyword evidence="4" id="KW-0548">Nucleotidyltransferase</keyword>
<accession>A0A329TNL0</accession>
<dbReference type="GO" id="GO:0000428">
    <property type="term" value="C:DNA-directed RNA polymerase complex"/>
    <property type="evidence" value="ECO:0007669"/>
    <property type="project" value="UniProtKB-KW"/>
</dbReference>
<name>A0A329TNL0_9FIRM</name>
<dbReference type="Gene3D" id="1.10.10.1330">
    <property type="entry name" value="RNA polymerase sigma-54 factor, core-binding domain"/>
    <property type="match status" value="1"/>
</dbReference>
<dbReference type="GO" id="GO:0006352">
    <property type="term" value="P:DNA-templated transcription initiation"/>
    <property type="evidence" value="ECO:0007669"/>
    <property type="project" value="InterPro"/>
</dbReference>
<evidence type="ECO:0000259" key="9">
    <source>
        <dbReference type="Pfam" id="PF04552"/>
    </source>
</evidence>
<evidence type="ECO:0000259" key="10">
    <source>
        <dbReference type="Pfam" id="PF04963"/>
    </source>
</evidence>
<keyword evidence="5" id="KW-0805">Transcription regulation</keyword>
<evidence type="ECO:0000256" key="5">
    <source>
        <dbReference type="ARBA" id="ARBA00023015"/>
    </source>
</evidence>
<gene>
    <name evidence="11" type="ORF">C4N25_03535</name>
</gene>
<organism evidence="11 12">
    <name type="scientific">Faecalibacterium prausnitzii</name>
    <dbReference type="NCBI Taxonomy" id="853"/>
    <lineage>
        <taxon>Bacteria</taxon>
        <taxon>Bacillati</taxon>
        <taxon>Bacillota</taxon>
        <taxon>Clostridia</taxon>
        <taxon>Eubacteriales</taxon>
        <taxon>Oscillospiraceae</taxon>
        <taxon>Faecalibacterium</taxon>
    </lineage>
</organism>
<feature type="domain" description="RNA polymerase sigma factor 54 core-binding" evidence="10">
    <location>
        <begin position="93"/>
        <end position="278"/>
    </location>
</feature>
<evidence type="ECO:0000256" key="2">
    <source>
        <dbReference type="ARBA" id="ARBA00022478"/>
    </source>
</evidence>
<dbReference type="InterPro" id="IPR000394">
    <property type="entry name" value="RNA_pol_sigma_54"/>
</dbReference>
<dbReference type="GO" id="GO:0001216">
    <property type="term" value="F:DNA-binding transcription activator activity"/>
    <property type="evidence" value="ECO:0007669"/>
    <property type="project" value="InterPro"/>
</dbReference>
<dbReference type="PANTHER" id="PTHR32248:SF4">
    <property type="entry name" value="RNA POLYMERASE SIGMA-54 FACTOR"/>
    <property type="match status" value="1"/>
</dbReference>
<dbReference type="Pfam" id="PF04963">
    <property type="entry name" value="Sigma54_CBD"/>
    <property type="match status" value="1"/>
</dbReference>
<dbReference type="AlphaFoldDB" id="A0A329TNL0"/>
<reference evidence="11 12" key="1">
    <citation type="submission" date="2018-02" db="EMBL/GenBank/DDBJ databases">
        <title>Complete genome sequencing of Faecalibacterium prausnitzii strains isolated from the human gut.</title>
        <authorList>
            <person name="Fitzgerald B.C."/>
            <person name="Shkoporov A.N."/>
            <person name="Ross P.R."/>
            <person name="Hill C."/>
        </authorList>
    </citation>
    <scope>NUCLEOTIDE SEQUENCE [LARGE SCALE GENOMIC DNA]</scope>
    <source>
        <strain evidence="11 12">APC942/8-14-2</strain>
    </source>
</reference>
<dbReference type="InterPro" id="IPR038709">
    <property type="entry name" value="RpoN_core-bd_sf"/>
</dbReference>
<dbReference type="PANTHER" id="PTHR32248">
    <property type="entry name" value="RNA POLYMERASE SIGMA-54 FACTOR"/>
    <property type="match status" value="1"/>
</dbReference>
<dbReference type="GO" id="GO:0016987">
    <property type="term" value="F:sigma factor activity"/>
    <property type="evidence" value="ECO:0007669"/>
    <property type="project" value="UniProtKB-KW"/>
</dbReference>
<evidence type="ECO:0000256" key="3">
    <source>
        <dbReference type="ARBA" id="ARBA00022679"/>
    </source>
</evidence>
<keyword evidence="3" id="KW-0808">Transferase</keyword>
<protein>
    <submittedName>
        <fullName evidence="11">RNA polymerase sigma-54 factor</fullName>
    </submittedName>
</protein>
<feature type="domain" description="RNA polymerase sigma factor 54 DNA-binding" evidence="9">
    <location>
        <begin position="293"/>
        <end position="384"/>
    </location>
</feature>
<comment type="caution">
    <text evidence="11">The sequence shown here is derived from an EMBL/GenBank/DDBJ whole genome shotgun (WGS) entry which is preliminary data.</text>
</comment>
<keyword evidence="6" id="KW-0731">Sigma factor</keyword>
<dbReference type="EMBL" id="PRKZ01000002">
    <property type="protein sequence ID" value="RAW51092.1"/>
    <property type="molecule type" value="Genomic_DNA"/>
</dbReference>
<evidence type="ECO:0000256" key="6">
    <source>
        <dbReference type="ARBA" id="ARBA00023082"/>
    </source>
</evidence>
<dbReference type="Proteomes" id="UP000251634">
    <property type="component" value="Unassembled WGS sequence"/>
</dbReference>
<keyword evidence="7" id="KW-0238">DNA-binding</keyword>
<evidence type="ECO:0000256" key="1">
    <source>
        <dbReference type="ARBA" id="ARBA00008798"/>
    </source>
</evidence>
<evidence type="ECO:0000313" key="12">
    <source>
        <dbReference type="Proteomes" id="UP000251634"/>
    </source>
</evidence>
<dbReference type="InterPro" id="IPR007634">
    <property type="entry name" value="RNA_pol_sigma_54_DNA-bd"/>
</dbReference>
<dbReference type="Pfam" id="PF04552">
    <property type="entry name" value="Sigma54_DBD"/>
    <property type="match status" value="1"/>
</dbReference>
<evidence type="ECO:0000256" key="4">
    <source>
        <dbReference type="ARBA" id="ARBA00022695"/>
    </source>
</evidence>
<sequence>MSATYEQTPSPQETQFAGVLQMGVQELRDYVETALQENPVFELSDPGEEMLEDPNFARKREWLEAGDWQDSYYQGQDEEDGSRDPLSRMGYYLSDENDLSRFVLSQFIGTKLEPEVLQAVELLCDRLDDDGFLSEDPAELAASLGVSDAVISRALTELQAADPAGVGARDRTECLSLQIERHAGDHRLARIIVEQFMDELAENGYGAISRKTGASEALVREECDLIRSLNPRPGTGFSRRENLSYVTPDVLVLPGEDEELEVQVNGGGLPPLDLSVYYSNLLLETPDEEVRLYLSEKLNQARSIVENINGRQALLERCAKKIVAEQEEFFRKGHGYLRPLELQQAADALGVSKEWIRCAVKDKYLQCPQGIYPMSWFFTRESMSDE</sequence>
<keyword evidence="8" id="KW-0804">Transcription</keyword>
<dbReference type="GO" id="GO:0003677">
    <property type="term" value="F:DNA binding"/>
    <property type="evidence" value="ECO:0007669"/>
    <property type="project" value="UniProtKB-KW"/>
</dbReference>
<dbReference type="InterPro" id="IPR007046">
    <property type="entry name" value="RNA_pol_sigma_54_core-bd"/>
</dbReference>
<keyword evidence="2" id="KW-0240">DNA-directed RNA polymerase</keyword>
<evidence type="ECO:0000256" key="8">
    <source>
        <dbReference type="ARBA" id="ARBA00023163"/>
    </source>
</evidence>
<comment type="similarity">
    <text evidence="1">Belongs to the sigma-54 factor family.</text>
</comment>
<evidence type="ECO:0000256" key="7">
    <source>
        <dbReference type="ARBA" id="ARBA00023125"/>
    </source>
</evidence>